<dbReference type="EMBL" id="JAOQJU010000009">
    <property type="protein sequence ID" value="MCU6686669.1"/>
    <property type="molecule type" value="Genomic_DNA"/>
</dbReference>
<accession>A0ABT2RMN3</accession>
<reference evidence="1 2" key="1">
    <citation type="journal article" date="2021" name="ISME Commun">
        <title>Automated analysis of genomic sequences facilitates high-throughput and comprehensive description of bacteria.</title>
        <authorList>
            <person name="Hitch T.C.A."/>
        </authorList>
    </citation>
    <scope>NUCLEOTIDE SEQUENCE [LARGE SCALE GENOMIC DNA]</scope>
    <source>
        <strain evidence="1 2">Sanger_03</strain>
    </source>
</reference>
<evidence type="ECO:0000313" key="1">
    <source>
        <dbReference type="EMBL" id="MCU6686669.1"/>
    </source>
</evidence>
<keyword evidence="2" id="KW-1185">Reference proteome</keyword>
<sequence length="183" mass="21062">MSDEIIVRHGSPTLAGLKTGNLFNCPYSDKEELFQALRSLNRRLVPKGVRVVPLRMWTDKVLLYIYRPRKLGNDFAVKEAADLLRENGYNVDNLGKCVAHLGRRLCEMESFPHEIGLFLGYPPEDVRGFIENHAEGYKCVGCWKVYGDEQEARQLFEQYRKCTDVYCSQWAKGRSIERLTVAV</sequence>
<dbReference type="InterPro" id="IPR024523">
    <property type="entry name" value="DUF3793"/>
</dbReference>
<dbReference type="RefSeq" id="WP_158369883.1">
    <property type="nucleotide sequence ID" value="NZ_JAOQJU010000009.1"/>
</dbReference>
<protein>
    <submittedName>
        <fullName evidence="1">DUF3793 family protein</fullName>
    </submittedName>
</protein>
<gene>
    <name evidence="1" type="ORF">OCV99_08935</name>
</gene>
<evidence type="ECO:0000313" key="2">
    <source>
        <dbReference type="Proteomes" id="UP001652431"/>
    </source>
</evidence>
<proteinExistence type="predicted"/>
<name>A0ABT2RMN3_9FIRM</name>
<dbReference type="Proteomes" id="UP001652431">
    <property type="component" value="Unassembled WGS sequence"/>
</dbReference>
<organism evidence="1 2">
    <name type="scientific">Dorea acetigenes</name>
    <dbReference type="NCBI Taxonomy" id="2981787"/>
    <lineage>
        <taxon>Bacteria</taxon>
        <taxon>Bacillati</taxon>
        <taxon>Bacillota</taxon>
        <taxon>Clostridia</taxon>
        <taxon>Lachnospirales</taxon>
        <taxon>Lachnospiraceae</taxon>
        <taxon>Dorea</taxon>
    </lineage>
</organism>
<comment type="caution">
    <text evidence="1">The sequence shown here is derived from an EMBL/GenBank/DDBJ whole genome shotgun (WGS) entry which is preliminary data.</text>
</comment>
<dbReference type="Pfam" id="PF12672">
    <property type="entry name" value="DUF3793"/>
    <property type="match status" value="1"/>
</dbReference>